<protein>
    <submittedName>
        <fullName evidence="1">Uncharacterized protein</fullName>
    </submittedName>
</protein>
<evidence type="ECO:0000313" key="2">
    <source>
        <dbReference type="Proteomes" id="UP001054945"/>
    </source>
</evidence>
<evidence type="ECO:0000313" key="1">
    <source>
        <dbReference type="EMBL" id="GIX69238.1"/>
    </source>
</evidence>
<accession>A0AAV4M9X7</accession>
<dbReference type="EMBL" id="BPLR01002026">
    <property type="protein sequence ID" value="GIX69238.1"/>
    <property type="molecule type" value="Genomic_DNA"/>
</dbReference>
<dbReference type="AlphaFoldDB" id="A0AAV4M9X7"/>
<comment type="caution">
    <text evidence="1">The sequence shown here is derived from an EMBL/GenBank/DDBJ whole genome shotgun (WGS) entry which is preliminary data.</text>
</comment>
<gene>
    <name evidence="1" type="ORF">CEXT_356191</name>
</gene>
<dbReference type="Proteomes" id="UP001054945">
    <property type="component" value="Unassembled WGS sequence"/>
</dbReference>
<proteinExistence type="predicted"/>
<organism evidence="1 2">
    <name type="scientific">Caerostris extrusa</name>
    <name type="common">Bark spider</name>
    <name type="synonym">Caerostris bankana</name>
    <dbReference type="NCBI Taxonomy" id="172846"/>
    <lineage>
        <taxon>Eukaryota</taxon>
        <taxon>Metazoa</taxon>
        <taxon>Ecdysozoa</taxon>
        <taxon>Arthropoda</taxon>
        <taxon>Chelicerata</taxon>
        <taxon>Arachnida</taxon>
        <taxon>Araneae</taxon>
        <taxon>Araneomorphae</taxon>
        <taxon>Entelegynae</taxon>
        <taxon>Araneoidea</taxon>
        <taxon>Araneidae</taxon>
        <taxon>Caerostris</taxon>
    </lineage>
</organism>
<keyword evidence="2" id="KW-1185">Reference proteome</keyword>
<name>A0AAV4M9X7_CAEEX</name>
<sequence length="125" mass="13671">MTALTKASLFRSSPESEKSLLSLRTRVQYSFLVVLSIGYVKSETALLHSLLGLRQAPEVGVQISLALSGRTSFTLTRATRLLERHRQRCPAIQPHSVQWDTTNPLIGCVAGFSPCCPSKQNDGSV</sequence>
<reference evidence="1 2" key="1">
    <citation type="submission" date="2021-06" db="EMBL/GenBank/DDBJ databases">
        <title>Caerostris extrusa draft genome.</title>
        <authorList>
            <person name="Kono N."/>
            <person name="Arakawa K."/>
        </authorList>
    </citation>
    <scope>NUCLEOTIDE SEQUENCE [LARGE SCALE GENOMIC DNA]</scope>
</reference>